<dbReference type="Proteomes" id="UP000762676">
    <property type="component" value="Unassembled WGS sequence"/>
</dbReference>
<accession>A0AAV4G0M8</accession>
<name>A0AAV4G0M8_9GAST</name>
<comment type="caution">
    <text evidence="2">The sequence shown here is derived from an EMBL/GenBank/DDBJ whole genome shotgun (WGS) entry which is preliminary data.</text>
</comment>
<proteinExistence type="predicted"/>
<sequence>MLVAVRTRRVNDAQKTSGGGLSSNSFGSNDLDRHHDDGGVAVAAAAAAANRRCRSWGNKATHNSFMSSSWSLGV</sequence>
<evidence type="ECO:0000313" key="3">
    <source>
        <dbReference type="Proteomes" id="UP000762676"/>
    </source>
</evidence>
<protein>
    <submittedName>
        <fullName evidence="2">Uncharacterized protein</fullName>
    </submittedName>
</protein>
<evidence type="ECO:0000256" key="1">
    <source>
        <dbReference type="SAM" id="MobiDB-lite"/>
    </source>
</evidence>
<keyword evidence="3" id="KW-1185">Reference proteome</keyword>
<reference evidence="2 3" key="1">
    <citation type="journal article" date="2021" name="Elife">
        <title>Chloroplast acquisition without the gene transfer in kleptoplastic sea slugs, Plakobranchus ocellatus.</title>
        <authorList>
            <person name="Maeda T."/>
            <person name="Takahashi S."/>
            <person name="Yoshida T."/>
            <person name="Shimamura S."/>
            <person name="Takaki Y."/>
            <person name="Nagai Y."/>
            <person name="Toyoda A."/>
            <person name="Suzuki Y."/>
            <person name="Arimoto A."/>
            <person name="Ishii H."/>
            <person name="Satoh N."/>
            <person name="Nishiyama T."/>
            <person name="Hasebe M."/>
            <person name="Maruyama T."/>
            <person name="Minagawa J."/>
            <person name="Obokata J."/>
            <person name="Shigenobu S."/>
        </authorList>
    </citation>
    <scope>NUCLEOTIDE SEQUENCE [LARGE SCALE GENOMIC DNA]</scope>
</reference>
<dbReference type="AlphaFoldDB" id="A0AAV4G0M8"/>
<dbReference type="EMBL" id="BMAT01008133">
    <property type="protein sequence ID" value="GFR78555.1"/>
    <property type="molecule type" value="Genomic_DNA"/>
</dbReference>
<evidence type="ECO:0000313" key="2">
    <source>
        <dbReference type="EMBL" id="GFR78555.1"/>
    </source>
</evidence>
<gene>
    <name evidence="2" type="ORF">ElyMa_003997300</name>
</gene>
<feature type="region of interest" description="Disordered" evidence="1">
    <location>
        <begin position="1"/>
        <end position="34"/>
    </location>
</feature>
<organism evidence="2 3">
    <name type="scientific">Elysia marginata</name>
    <dbReference type="NCBI Taxonomy" id="1093978"/>
    <lineage>
        <taxon>Eukaryota</taxon>
        <taxon>Metazoa</taxon>
        <taxon>Spiralia</taxon>
        <taxon>Lophotrochozoa</taxon>
        <taxon>Mollusca</taxon>
        <taxon>Gastropoda</taxon>
        <taxon>Heterobranchia</taxon>
        <taxon>Euthyneura</taxon>
        <taxon>Panpulmonata</taxon>
        <taxon>Sacoglossa</taxon>
        <taxon>Placobranchoidea</taxon>
        <taxon>Plakobranchidae</taxon>
        <taxon>Elysia</taxon>
    </lineage>
</organism>